<accession>A0A382CN85</accession>
<dbReference type="EMBL" id="UINC01035343">
    <property type="protein sequence ID" value="SVB27596.1"/>
    <property type="molecule type" value="Genomic_DNA"/>
</dbReference>
<keyword evidence="1" id="KW-0472">Membrane</keyword>
<feature type="transmembrane region" description="Helical" evidence="1">
    <location>
        <begin position="5"/>
        <end position="22"/>
    </location>
</feature>
<evidence type="ECO:0000256" key="1">
    <source>
        <dbReference type="SAM" id="Phobius"/>
    </source>
</evidence>
<proteinExistence type="predicted"/>
<protein>
    <submittedName>
        <fullName evidence="2">Uncharacterized protein</fullName>
    </submittedName>
</protein>
<gene>
    <name evidence="2" type="ORF">METZ01_LOCUS180450</name>
</gene>
<reference evidence="2" key="1">
    <citation type="submission" date="2018-05" db="EMBL/GenBank/DDBJ databases">
        <authorList>
            <person name="Lanie J.A."/>
            <person name="Ng W.-L."/>
            <person name="Kazmierczak K.M."/>
            <person name="Andrzejewski T.M."/>
            <person name="Davidsen T.M."/>
            <person name="Wayne K.J."/>
            <person name="Tettelin H."/>
            <person name="Glass J.I."/>
            <person name="Rusch D."/>
            <person name="Podicherti R."/>
            <person name="Tsui H.-C.T."/>
            <person name="Winkler M.E."/>
        </authorList>
    </citation>
    <scope>NUCLEOTIDE SEQUENCE</scope>
</reference>
<keyword evidence="1" id="KW-0812">Transmembrane</keyword>
<dbReference type="AlphaFoldDB" id="A0A382CN85"/>
<organism evidence="2">
    <name type="scientific">marine metagenome</name>
    <dbReference type="NCBI Taxonomy" id="408172"/>
    <lineage>
        <taxon>unclassified sequences</taxon>
        <taxon>metagenomes</taxon>
        <taxon>ecological metagenomes</taxon>
    </lineage>
</organism>
<keyword evidence="1" id="KW-1133">Transmembrane helix</keyword>
<feature type="transmembrane region" description="Helical" evidence="1">
    <location>
        <begin position="28"/>
        <end position="46"/>
    </location>
</feature>
<sequence>MLLRLIHALFGAVLGAAISFWFFDGFNWNLISICAGICGVLAFVWGEPFLERLKWWD</sequence>
<name>A0A382CN85_9ZZZZ</name>
<evidence type="ECO:0000313" key="2">
    <source>
        <dbReference type="EMBL" id="SVB27596.1"/>
    </source>
</evidence>